<dbReference type="STRING" id="452637.Oter_4346"/>
<dbReference type="Proteomes" id="UP000007013">
    <property type="component" value="Chromosome"/>
</dbReference>
<name>B1ZRG8_OPITP</name>
<organism evidence="2 3">
    <name type="scientific">Opitutus terrae (strain DSM 11246 / JCM 15787 / PB90-1)</name>
    <dbReference type="NCBI Taxonomy" id="452637"/>
    <lineage>
        <taxon>Bacteria</taxon>
        <taxon>Pseudomonadati</taxon>
        <taxon>Verrucomicrobiota</taxon>
        <taxon>Opitutia</taxon>
        <taxon>Opitutales</taxon>
        <taxon>Opitutaceae</taxon>
        <taxon>Opitutus</taxon>
    </lineage>
</organism>
<keyword evidence="3" id="KW-1185">Reference proteome</keyword>
<dbReference type="Pfam" id="PF12277">
    <property type="entry name" value="DUF3618"/>
    <property type="match status" value="1"/>
</dbReference>
<dbReference type="AlphaFoldDB" id="B1ZRG8"/>
<evidence type="ECO:0000256" key="1">
    <source>
        <dbReference type="SAM" id="MobiDB-lite"/>
    </source>
</evidence>
<evidence type="ECO:0000313" key="3">
    <source>
        <dbReference type="Proteomes" id="UP000007013"/>
    </source>
</evidence>
<dbReference type="HOGENOM" id="CLU_844237_0_0_0"/>
<dbReference type="InterPro" id="IPR022062">
    <property type="entry name" value="DUF3618"/>
</dbReference>
<proteinExistence type="predicted"/>
<dbReference type="RefSeq" id="WP_012377144.1">
    <property type="nucleotide sequence ID" value="NC_010571.1"/>
</dbReference>
<feature type="region of interest" description="Disordered" evidence="1">
    <location>
        <begin position="295"/>
        <end position="329"/>
    </location>
</feature>
<dbReference type="EMBL" id="CP001032">
    <property type="protein sequence ID" value="ACB77618.1"/>
    <property type="molecule type" value="Genomic_DNA"/>
</dbReference>
<gene>
    <name evidence="2" type="ordered locus">Oter_4346</name>
</gene>
<evidence type="ECO:0000313" key="2">
    <source>
        <dbReference type="EMBL" id="ACB77618.1"/>
    </source>
</evidence>
<sequence length="329" mass="35042">MNPQPELQSDALRSEIDSTRERMDETIDALGNRLQGRHLLDEVIGFFRGRSDNSERPAVGERLAHSAENALHSVVNTVKAHPVPTLMIGAGLAFLVYEARSRRRHDGMNDDAPDSSTRYLEDSIGTYPEGFAPTGETGEDTGGLGDKASTVAGQAKEKLSQLGDKARHQMATVRERGREKLDTAREKLGRMTAGVQARSQELYATTRQRVVTTADQHPLEVALGCFAAGVIIGLALPTPAVVNRKLGPRVDQLRDRTRAAGSELLEKGKRVVEAATHAAKVEAKTQGLSVAKLRGEGGRAPEENANAAGGSSTSNESVAPGASGITPAI</sequence>
<reference evidence="2 3" key="1">
    <citation type="journal article" date="2011" name="J. Bacteriol.">
        <title>Genome sequence of the verrucomicrobium Opitutus terrae PB90-1, an abundant inhabitant of rice paddy soil ecosystems.</title>
        <authorList>
            <person name="van Passel M.W."/>
            <person name="Kant R."/>
            <person name="Palva A."/>
            <person name="Copeland A."/>
            <person name="Lucas S."/>
            <person name="Lapidus A."/>
            <person name="Glavina del Rio T."/>
            <person name="Pitluck S."/>
            <person name="Goltsman E."/>
            <person name="Clum A."/>
            <person name="Sun H."/>
            <person name="Schmutz J."/>
            <person name="Larimer F.W."/>
            <person name="Land M.L."/>
            <person name="Hauser L."/>
            <person name="Kyrpides N."/>
            <person name="Mikhailova N."/>
            <person name="Richardson P.P."/>
            <person name="Janssen P.H."/>
            <person name="de Vos W.M."/>
            <person name="Smidt H."/>
        </authorList>
    </citation>
    <scope>NUCLEOTIDE SEQUENCE [LARGE SCALE GENOMIC DNA]</scope>
    <source>
        <strain evidence="3">DSM 11246 / JCM 15787 / PB90-1</strain>
    </source>
</reference>
<protein>
    <recommendedName>
        <fullName evidence="4">DUF3618 domain-containing protein</fullName>
    </recommendedName>
</protein>
<dbReference type="Gene3D" id="1.20.120.20">
    <property type="entry name" value="Apolipoprotein"/>
    <property type="match status" value="1"/>
</dbReference>
<accession>B1ZRG8</accession>
<dbReference type="KEGG" id="ote:Oter_4346"/>
<evidence type="ECO:0008006" key="4">
    <source>
        <dbReference type="Google" id="ProtNLM"/>
    </source>
</evidence>